<dbReference type="GO" id="GO:0055085">
    <property type="term" value="P:transmembrane transport"/>
    <property type="evidence" value="ECO:0007669"/>
    <property type="project" value="InterPro"/>
</dbReference>
<feature type="transmembrane region" description="Helical" evidence="8">
    <location>
        <begin position="153"/>
        <end position="171"/>
    </location>
</feature>
<dbReference type="Gene3D" id="1.20.1530.20">
    <property type="match status" value="1"/>
</dbReference>
<evidence type="ECO:0000256" key="2">
    <source>
        <dbReference type="ARBA" id="ARBA00010145"/>
    </source>
</evidence>
<protein>
    <submittedName>
        <fullName evidence="9">Permease</fullName>
    </submittedName>
</protein>
<sequence>MNRSVFKKLREGRLRQRGWGKDERISVVLITFRLFYPFTRLSLPTFALPKTKTYMNFLHIIIQMLMIFGIVLVGLFAAKRNLWASELDRKLSIFIMNISMPALILASVMGDDLAFENEELISLGIVSLVTYAVLIGSAFLIPRLWKVNQSRQGLLSFMIAFGNVSFIGYPVCDAVFGPKAVFCASVLNIPFNLFIFTIGVSFINGGKVKSAFSPKLIFSPCVIASLIAVIIAIAQIPMPTAVGKWFHLLGDLTIPCALLIIGSSLSHIPVRDMLGNPFVYGVTILRLLVLPMLVGACLWICGIDPFVSDVAIVLSAMPVATNGIMLCLQYGKDERVMTQGLFFTTLFSVVSIPLVVFLASLF</sequence>
<evidence type="ECO:0000256" key="8">
    <source>
        <dbReference type="SAM" id="Phobius"/>
    </source>
</evidence>
<comment type="similarity">
    <text evidence="2">Belongs to the auxin efflux carrier (TC 2.A.69) family.</text>
</comment>
<reference evidence="9" key="1">
    <citation type="journal article" date="2012" name="PLoS ONE">
        <title>Gene sets for utilization of primary and secondary nutrition supplies in the distal gut of endangered iberian lynx.</title>
        <authorList>
            <person name="Alcaide M."/>
            <person name="Messina E."/>
            <person name="Richter M."/>
            <person name="Bargiela R."/>
            <person name="Peplies J."/>
            <person name="Huws S.A."/>
            <person name="Newbold C.J."/>
            <person name="Golyshin P.N."/>
            <person name="Simon M.A."/>
            <person name="Lopez G."/>
            <person name="Yakimov M.M."/>
            <person name="Ferrer M."/>
        </authorList>
    </citation>
    <scope>NUCLEOTIDE SEQUENCE</scope>
</reference>
<dbReference type="PANTHER" id="PTHR36838:SF1">
    <property type="entry name" value="SLR1864 PROTEIN"/>
    <property type="match status" value="1"/>
</dbReference>
<feature type="transmembrane region" description="Helical" evidence="8">
    <location>
        <begin position="278"/>
        <end position="300"/>
    </location>
</feature>
<accession>J9GMD9</accession>
<comment type="subcellular location">
    <subcellularLocation>
        <location evidence="1">Cell membrane</location>
        <topology evidence="1">Multi-pass membrane protein</topology>
    </subcellularLocation>
</comment>
<evidence type="ECO:0000313" key="9">
    <source>
        <dbReference type="EMBL" id="EJX00990.1"/>
    </source>
</evidence>
<evidence type="ECO:0000256" key="4">
    <source>
        <dbReference type="ARBA" id="ARBA00022475"/>
    </source>
</evidence>
<comment type="caution">
    <text evidence="9">The sequence shown here is derived from an EMBL/GenBank/DDBJ whole genome shotgun (WGS) entry which is preliminary data.</text>
</comment>
<feature type="transmembrane region" description="Helical" evidence="8">
    <location>
        <begin position="58"/>
        <end position="78"/>
    </location>
</feature>
<evidence type="ECO:0000256" key="6">
    <source>
        <dbReference type="ARBA" id="ARBA00022989"/>
    </source>
</evidence>
<feature type="transmembrane region" description="Helical" evidence="8">
    <location>
        <begin position="248"/>
        <end position="266"/>
    </location>
</feature>
<dbReference type="InterPro" id="IPR004776">
    <property type="entry name" value="Mem_transp_PIN-like"/>
</dbReference>
<evidence type="ECO:0000256" key="5">
    <source>
        <dbReference type="ARBA" id="ARBA00022692"/>
    </source>
</evidence>
<keyword evidence="6 8" id="KW-1133">Transmembrane helix</keyword>
<dbReference type="GO" id="GO:0005886">
    <property type="term" value="C:plasma membrane"/>
    <property type="evidence" value="ECO:0007669"/>
    <property type="project" value="UniProtKB-SubCell"/>
</dbReference>
<keyword evidence="4" id="KW-1003">Cell membrane</keyword>
<feature type="transmembrane region" description="Helical" evidence="8">
    <location>
        <begin position="306"/>
        <end position="328"/>
    </location>
</feature>
<keyword evidence="5 8" id="KW-0812">Transmembrane</keyword>
<dbReference type="PANTHER" id="PTHR36838">
    <property type="entry name" value="AUXIN EFFLUX CARRIER FAMILY PROTEIN"/>
    <property type="match status" value="1"/>
</dbReference>
<feature type="transmembrane region" description="Helical" evidence="8">
    <location>
        <begin position="340"/>
        <end position="361"/>
    </location>
</feature>
<feature type="transmembrane region" description="Helical" evidence="8">
    <location>
        <begin position="90"/>
        <end position="108"/>
    </location>
</feature>
<evidence type="ECO:0000256" key="1">
    <source>
        <dbReference type="ARBA" id="ARBA00004651"/>
    </source>
</evidence>
<feature type="transmembrane region" description="Helical" evidence="8">
    <location>
        <begin position="177"/>
        <end position="204"/>
    </location>
</feature>
<dbReference type="InterPro" id="IPR038770">
    <property type="entry name" value="Na+/solute_symporter_sf"/>
</dbReference>
<keyword evidence="7 8" id="KW-0472">Membrane</keyword>
<evidence type="ECO:0000256" key="3">
    <source>
        <dbReference type="ARBA" id="ARBA00022448"/>
    </source>
</evidence>
<keyword evidence="3" id="KW-0813">Transport</keyword>
<evidence type="ECO:0000256" key="7">
    <source>
        <dbReference type="ARBA" id="ARBA00023136"/>
    </source>
</evidence>
<feature type="transmembrane region" description="Helical" evidence="8">
    <location>
        <begin position="120"/>
        <end position="141"/>
    </location>
</feature>
<dbReference type="Pfam" id="PF03547">
    <property type="entry name" value="Mem_trans"/>
    <property type="match status" value="1"/>
</dbReference>
<feature type="transmembrane region" description="Helical" evidence="8">
    <location>
        <begin position="216"/>
        <end position="236"/>
    </location>
</feature>
<organism evidence="9">
    <name type="scientific">gut metagenome</name>
    <dbReference type="NCBI Taxonomy" id="749906"/>
    <lineage>
        <taxon>unclassified sequences</taxon>
        <taxon>metagenomes</taxon>
        <taxon>organismal metagenomes</taxon>
    </lineage>
</organism>
<name>J9GMD9_9ZZZZ</name>
<proteinExistence type="inferred from homology"/>
<dbReference type="AlphaFoldDB" id="J9GMD9"/>
<dbReference type="EMBL" id="AMCI01003141">
    <property type="protein sequence ID" value="EJX00990.1"/>
    <property type="molecule type" value="Genomic_DNA"/>
</dbReference>
<feature type="transmembrane region" description="Helical" evidence="8">
    <location>
        <begin position="21"/>
        <end position="38"/>
    </location>
</feature>
<gene>
    <name evidence="9" type="ORF">EVA_10909</name>
</gene>